<evidence type="ECO:0000313" key="2">
    <source>
        <dbReference type="EMBL" id="JAD21759.1"/>
    </source>
</evidence>
<evidence type="ECO:0000256" key="1">
    <source>
        <dbReference type="SAM" id="MobiDB-lite"/>
    </source>
</evidence>
<name>A0A0A8Y6T5_ARUDO</name>
<sequence length="57" mass="6220">MESSVTVLTSSNLLDENSFDNPNNVVPVTRELPNAAAEMQALLNPHSFTSFDLALEQ</sequence>
<accession>A0A0A8Y6T5</accession>
<dbReference type="InterPro" id="IPR013780">
    <property type="entry name" value="Glyco_hydro_b"/>
</dbReference>
<dbReference type="AlphaFoldDB" id="A0A0A8Y6T5"/>
<dbReference type="Gene3D" id="2.60.40.1180">
    <property type="entry name" value="Golgi alpha-mannosidase II"/>
    <property type="match status" value="1"/>
</dbReference>
<organism evidence="2">
    <name type="scientific">Arundo donax</name>
    <name type="common">Giant reed</name>
    <name type="synonym">Donax arundinaceus</name>
    <dbReference type="NCBI Taxonomy" id="35708"/>
    <lineage>
        <taxon>Eukaryota</taxon>
        <taxon>Viridiplantae</taxon>
        <taxon>Streptophyta</taxon>
        <taxon>Embryophyta</taxon>
        <taxon>Tracheophyta</taxon>
        <taxon>Spermatophyta</taxon>
        <taxon>Magnoliopsida</taxon>
        <taxon>Liliopsida</taxon>
        <taxon>Poales</taxon>
        <taxon>Poaceae</taxon>
        <taxon>PACMAD clade</taxon>
        <taxon>Arundinoideae</taxon>
        <taxon>Arundineae</taxon>
        <taxon>Arundo</taxon>
    </lineage>
</organism>
<feature type="region of interest" description="Disordered" evidence="1">
    <location>
        <begin position="1"/>
        <end position="24"/>
    </location>
</feature>
<reference evidence="2" key="2">
    <citation type="journal article" date="2015" name="Data Brief">
        <title>Shoot transcriptome of the giant reed, Arundo donax.</title>
        <authorList>
            <person name="Barrero R.A."/>
            <person name="Guerrero F.D."/>
            <person name="Moolhuijzen P."/>
            <person name="Goolsby J.A."/>
            <person name="Tidwell J."/>
            <person name="Bellgard S.E."/>
            <person name="Bellgard M.I."/>
        </authorList>
    </citation>
    <scope>NUCLEOTIDE SEQUENCE</scope>
    <source>
        <tissue evidence="2">Shoot tissue taken approximately 20 cm above the soil surface</tissue>
    </source>
</reference>
<dbReference type="EMBL" id="GBRH01276136">
    <property type="protein sequence ID" value="JAD21759.1"/>
    <property type="molecule type" value="Transcribed_RNA"/>
</dbReference>
<reference evidence="2" key="1">
    <citation type="submission" date="2014-09" db="EMBL/GenBank/DDBJ databases">
        <authorList>
            <person name="Magalhaes I.L.F."/>
            <person name="Oliveira U."/>
            <person name="Santos F.R."/>
            <person name="Vidigal T.H.D.A."/>
            <person name="Brescovit A.D."/>
            <person name="Santos A.J."/>
        </authorList>
    </citation>
    <scope>NUCLEOTIDE SEQUENCE</scope>
    <source>
        <tissue evidence="2">Shoot tissue taken approximately 20 cm above the soil surface</tissue>
    </source>
</reference>
<protein>
    <submittedName>
        <fullName evidence="2">Uncharacterized protein</fullName>
    </submittedName>
</protein>
<proteinExistence type="predicted"/>
<feature type="compositionally biased region" description="Low complexity" evidence="1">
    <location>
        <begin position="1"/>
        <end position="14"/>
    </location>
</feature>